<organism evidence="2 3">
    <name type="scientific">Caenorhabditis tropicalis</name>
    <dbReference type="NCBI Taxonomy" id="1561998"/>
    <lineage>
        <taxon>Eukaryota</taxon>
        <taxon>Metazoa</taxon>
        <taxon>Ecdysozoa</taxon>
        <taxon>Nematoda</taxon>
        <taxon>Chromadorea</taxon>
        <taxon>Rhabditida</taxon>
        <taxon>Rhabditina</taxon>
        <taxon>Rhabditomorpha</taxon>
        <taxon>Rhabditoidea</taxon>
        <taxon>Rhabditidae</taxon>
        <taxon>Peloderinae</taxon>
        <taxon>Caenorhabditis</taxon>
    </lineage>
</organism>
<protein>
    <submittedName>
        <fullName evidence="3">Integral membrane protein</fullName>
    </submittedName>
</protein>
<evidence type="ECO:0000313" key="3">
    <source>
        <dbReference type="WBParaSite" id="Csp11.Scaffold583.g4725.t1"/>
    </source>
</evidence>
<name>A0A1I7TD25_9PELO</name>
<reference evidence="3" key="1">
    <citation type="submission" date="2016-11" db="UniProtKB">
        <authorList>
            <consortium name="WormBaseParasite"/>
        </authorList>
    </citation>
    <scope>IDENTIFICATION</scope>
</reference>
<feature type="transmembrane region" description="Helical" evidence="1">
    <location>
        <begin position="15"/>
        <end position="33"/>
    </location>
</feature>
<keyword evidence="1" id="KW-0812">Transmembrane</keyword>
<evidence type="ECO:0000313" key="2">
    <source>
        <dbReference type="Proteomes" id="UP000095282"/>
    </source>
</evidence>
<dbReference type="AlphaFoldDB" id="A0A1I7TD25"/>
<evidence type="ECO:0000256" key="1">
    <source>
        <dbReference type="SAM" id="Phobius"/>
    </source>
</evidence>
<proteinExistence type="predicted"/>
<sequence length="196" mass="21815">MLIDAGIPKIESDRIQGILLVAAIATPFVFLLVKKYFPNQIATRRKLIIMSLTTIIISIQLLLGAVMLKNTVHGFEVNIRLSISLKCLCFVIITALSIGPLMIFEIYSDLVSSHCSGRVNPYSLSNMGCALIRFFTLLPIVIVCALFNESKEYVPCFTALIPLLSVNLMAYALEQPPKIHLVSDTERHEEDAESQF</sequence>
<dbReference type="Proteomes" id="UP000095282">
    <property type="component" value="Unplaced"/>
</dbReference>
<feature type="transmembrane region" description="Helical" evidence="1">
    <location>
        <begin position="128"/>
        <end position="148"/>
    </location>
</feature>
<keyword evidence="2" id="KW-1185">Reference proteome</keyword>
<dbReference type="WBParaSite" id="Csp11.Scaffold583.g4725.t1">
    <property type="protein sequence ID" value="Csp11.Scaffold583.g4725.t1"/>
    <property type="gene ID" value="Csp11.Scaffold583.g4725"/>
</dbReference>
<keyword evidence="1" id="KW-1133">Transmembrane helix</keyword>
<feature type="transmembrane region" description="Helical" evidence="1">
    <location>
        <begin position="154"/>
        <end position="173"/>
    </location>
</feature>
<keyword evidence="1" id="KW-0472">Membrane</keyword>
<accession>A0A1I7TD25</accession>
<feature type="transmembrane region" description="Helical" evidence="1">
    <location>
        <begin position="45"/>
        <end position="63"/>
    </location>
</feature>